<dbReference type="OrthoDB" id="583593at2"/>
<accession>A0A3A1YUH3</accession>
<dbReference type="AlphaFoldDB" id="A0A3A1YUH3"/>
<dbReference type="InterPro" id="IPR011335">
    <property type="entry name" value="Restrct_endonuc-II-like"/>
</dbReference>
<evidence type="ECO:0000313" key="2">
    <source>
        <dbReference type="Proteomes" id="UP000266206"/>
    </source>
</evidence>
<dbReference type="Proteomes" id="UP000266206">
    <property type="component" value="Unassembled WGS sequence"/>
</dbReference>
<reference evidence="1 2" key="1">
    <citation type="submission" date="2017-08" db="EMBL/GenBank/DDBJ databases">
        <title>Pusillimonas indicus sp. nov., a member of the family Alcaligenaceae isolated from surface seawater.</title>
        <authorList>
            <person name="Li J."/>
        </authorList>
    </citation>
    <scope>NUCLEOTIDE SEQUENCE [LARGE SCALE GENOMIC DNA]</scope>
    <source>
        <strain evidence="1 2">L52-1-41</strain>
    </source>
</reference>
<gene>
    <name evidence="1" type="ORF">CJP73_08060</name>
</gene>
<dbReference type="SUPFAM" id="SSF52980">
    <property type="entry name" value="Restriction endonuclease-like"/>
    <property type="match status" value="1"/>
</dbReference>
<organism evidence="1 2">
    <name type="scientific">Neopusillimonas maritima</name>
    <dbReference type="NCBI Taxonomy" id="2026239"/>
    <lineage>
        <taxon>Bacteria</taxon>
        <taxon>Pseudomonadati</taxon>
        <taxon>Pseudomonadota</taxon>
        <taxon>Betaproteobacteria</taxon>
        <taxon>Burkholderiales</taxon>
        <taxon>Alcaligenaceae</taxon>
        <taxon>Neopusillimonas</taxon>
    </lineage>
</organism>
<protein>
    <recommendedName>
        <fullName evidence="3">DUF559 domain-containing protein</fullName>
    </recommendedName>
</protein>
<evidence type="ECO:0000313" key="1">
    <source>
        <dbReference type="EMBL" id="RIY41171.1"/>
    </source>
</evidence>
<sequence>MQQINALRIARPHAEYRFHPKRKWRFDFAWPERRLAVEIEGGVMSKGRHVRPQGFTNDCEKYNQATQLAWQVLRFTGQDVKSGKAIAMVESLFEDCAGKSLGIKPALNEN</sequence>
<name>A0A3A1YUH3_9BURK</name>
<dbReference type="Gene3D" id="3.40.960.10">
    <property type="entry name" value="VSR Endonuclease"/>
    <property type="match status" value="1"/>
</dbReference>
<proteinExistence type="predicted"/>
<dbReference type="EMBL" id="NQYH01000005">
    <property type="protein sequence ID" value="RIY41171.1"/>
    <property type="molecule type" value="Genomic_DNA"/>
</dbReference>
<comment type="caution">
    <text evidence="1">The sequence shown here is derived from an EMBL/GenBank/DDBJ whole genome shotgun (WGS) entry which is preliminary data.</text>
</comment>
<evidence type="ECO:0008006" key="3">
    <source>
        <dbReference type="Google" id="ProtNLM"/>
    </source>
</evidence>